<dbReference type="OrthoDB" id="4865514at2"/>
<accession>A0A1B1NET3</accession>
<keyword evidence="1" id="KW-0175">Coiled coil</keyword>
<dbReference type="RefSeq" id="WP_066640996.1">
    <property type="nucleotide sequence ID" value="NZ_CP014989.1"/>
</dbReference>
<keyword evidence="3" id="KW-1185">Reference proteome</keyword>
<gene>
    <name evidence="2" type="ORF">SGUI_2546</name>
</gene>
<dbReference type="STRING" id="1758689.SGUI_2546"/>
<proteinExistence type="predicted"/>
<feature type="coiled-coil region" evidence="1">
    <location>
        <begin position="225"/>
        <end position="252"/>
    </location>
</feature>
<evidence type="ECO:0000313" key="2">
    <source>
        <dbReference type="EMBL" id="ANS79942.1"/>
    </source>
</evidence>
<protein>
    <submittedName>
        <fullName evidence="2">Uncharacterized protein</fullName>
    </submittedName>
</protein>
<organism evidence="2 3">
    <name type="scientific">Serinicoccus hydrothermalis</name>
    <dbReference type="NCBI Taxonomy" id="1758689"/>
    <lineage>
        <taxon>Bacteria</taxon>
        <taxon>Bacillati</taxon>
        <taxon>Actinomycetota</taxon>
        <taxon>Actinomycetes</taxon>
        <taxon>Micrococcales</taxon>
        <taxon>Ornithinimicrobiaceae</taxon>
        <taxon>Serinicoccus</taxon>
    </lineage>
</organism>
<evidence type="ECO:0000256" key="1">
    <source>
        <dbReference type="SAM" id="Coils"/>
    </source>
</evidence>
<dbReference type="KEGG" id="serj:SGUI_2546"/>
<dbReference type="AlphaFoldDB" id="A0A1B1NET3"/>
<dbReference type="EMBL" id="CP014989">
    <property type="protein sequence ID" value="ANS79942.1"/>
    <property type="molecule type" value="Genomic_DNA"/>
</dbReference>
<evidence type="ECO:0000313" key="3">
    <source>
        <dbReference type="Proteomes" id="UP000092482"/>
    </source>
</evidence>
<sequence length="312" mass="34659">MADLGRLRERVLELEDRRARWRRLRLSRELLQPRIDRDRALLAERDRAYASEQADVDRLDRPGLRRLLATLDRSLDERRVEQLAEADEAEARAEEVRARLATLAVEADRLDGDIALLGDPETAYQEALSDLVLAARAQGHLTGASSGGTDGAEEVLVPEQVVGWAERRQQRIHQRAGIDAVLPVARQLVKELTRVDRRLPVVAAGIEASIPAGDPYGALHWVDGLRAVRRQIAAAEEVASHLREELAASRLEVDVPELDDFPQRLGSVFDPLSSHQLLERVEGAVAWSADRLAAAKALVERLVELRAELADA</sequence>
<dbReference type="PATRIC" id="fig|1758689.4.peg.2659"/>
<reference evidence="2 3" key="1">
    <citation type="submission" date="2016-03" db="EMBL/GenBank/DDBJ databases">
        <title>Shallow-sea hydrothermal system.</title>
        <authorList>
            <person name="Tang K."/>
        </authorList>
    </citation>
    <scope>NUCLEOTIDE SEQUENCE [LARGE SCALE GENOMIC DNA]</scope>
    <source>
        <strain evidence="2 3">JLT9</strain>
    </source>
</reference>
<name>A0A1B1NET3_9MICO</name>
<feature type="coiled-coil region" evidence="1">
    <location>
        <begin position="79"/>
        <end position="106"/>
    </location>
</feature>
<dbReference type="Proteomes" id="UP000092482">
    <property type="component" value="Chromosome"/>
</dbReference>